<evidence type="ECO:0000313" key="2">
    <source>
        <dbReference type="EMBL" id="MBE6511298.1"/>
    </source>
</evidence>
<feature type="domain" description="4Fe-4S ferredoxin-type" evidence="1">
    <location>
        <begin position="123"/>
        <end position="152"/>
    </location>
</feature>
<dbReference type="PROSITE" id="PS51379">
    <property type="entry name" value="4FE4S_FER_2"/>
    <property type="match status" value="6"/>
</dbReference>
<dbReference type="AlphaFoldDB" id="A0A8T3VSB0"/>
<feature type="domain" description="4Fe-4S ferredoxin-type" evidence="1">
    <location>
        <begin position="78"/>
        <end position="107"/>
    </location>
</feature>
<dbReference type="EMBL" id="SUTF01000012">
    <property type="protein sequence ID" value="MBE6511298.1"/>
    <property type="molecule type" value="Genomic_DNA"/>
</dbReference>
<dbReference type="InterPro" id="IPR017900">
    <property type="entry name" value="4Fe4S_Fe_S_CS"/>
</dbReference>
<reference evidence="2" key="1">
    <citation type="submission" date="2019-04" db="EMBL/GenBank/DDBJ databases">
        <title>Evolution of Biomass-Degrading Anaerobic Consortia Revealed by Metagenomics.</title>
        <authorList>
            <person name="Peng X."/>
        </authorList>
    </citation>
    <scope>NUCLEOTIDE SEQUENCE</scope>
    <source>
        <strain evidence="2">SIG13</strain>
    </source>
</reference>
<name>A0A8T3VSB0_9EURY</name>
<dbReference type="SUPFAM" id="SSF54862">
    <property type="entry name" value="4Fe-4S ferredoxins"/>
    <property type="match status" value="2"/>
</dbReference>
<dbReference type="PROSITE" id="PS00198">
    <property type="entry name" value="4FE4S_FER_1"/>
    <property type="match status" value="5"/>
</dbReference>
<dbReference type="Pfam" id="PF12838">
    <property type="entry name" value="Fer4_7"/>
    <property type="match status" value="2"/>
</dbReference>
<sequence length="342" mass="38868">MSSLIWYIYDFAQKAWADAFTNAKTLPELAEKPDRFRNFPKVNKEYCIGCGACTVSCPSPNAIKIVREKDDESGEGMTYPVIYEGACIRCGFCAEVCPTDPKTLECGENHLIKPEFNIIPSKRQYIVDDYLCIKCKKCMKKCPVGAISLVNEKLHVDQLNCIACGECVDVCPVNGAMKGVFVENLQDQKDLILLTVNYLEDYINSKEKDLRALQKDSLLQYDVPLDDIWDDALKIIPDDEVSFEIISNAVNRLKIRIIDWDKSKCEKCQLCIPDCPTGCISFDEEADTIVRDKDRCLRCSICYQTCPFSVIKYFIAKFSLEDDRIIHTTVKASNLNEEILME</sequence>
<dbReference type="CDD" id="cd10549">
    <property type="entry name" value="MtMvhB_like"/>
    <property type="match status" value="1"/>
</dbReference>
<feature type="domain" description="4Fe-4S ferredoxin-type" evidence="1">
    <location>
        <begin position="153"/>
        <end position="182"/>
    </location>
</feature>
<dbReference type="PANTHER" id="PTHR43122">
    <property type="entry name" value="FERREDOXIN SUBUNIT OF PYRUVATE:FLAVODOXIN OXIDOREDUCTASE-RELATED"/>
    <property type="match status" value="1"/>
</dbReference>
<dbReference type="Gene3D" id="3.30.70.20">
    <property type="match status" value="2"/>
</dbReference>
<comment type="caution">
    <text evidence="2">The sequence shown here is derived from an EMBL/GenBank/DDBJ whole genome shotgun (WGS) entry which is preliminary data.</text>
</comment>
<gene>
    <name evidence="2" type="ORF">E7Z74_08610</name>
</gene>
<dbReference type="PANTHER" id="PTHR43122:SF1">
    <property type="entry name" value="IRON-SULFUR-BINDING PROTEIN"/>
    <property type="match status" value="1"/>
</dbReference>
<dbReference type="GO" id="GO:0016491">
    <property type="term" value="F:oxidoreductase activity"/>
    <property type="evidence" value="ECO:0007669"/>
    <property type="project" value="UniProtKB-ARBA"/>
</dbReference>
<dbReference type="InterPro" id="IPR017896">
    <property type="entry name" value="4Fe4S_Fe-S-bd"/>
</dbReference>
<feature type="domain" description="4Fe-4S ferredoxin-type" evidence="1">
    <location>
        <begin position="38"/>
        <end position="68"/>
    </location>
</feature>
<dbReference type="Gene3D" id="3.30.70.3270">
    <property type="match status" value="1"/>
</dbReference>
<evidence type="ECO:0000259" key="1">
    <source>
        <dbReference type="PROSITE" id="PS51379"/>
    </source>
</evidence>
<proteinExistence type="predicted"/>
<evidence type="ECO:0000313" key="3">
    <source>
        <dbReference type="Proteomes" id="UP000713479"/>
    </source>
</evidence>
<organism evidence="2 3">
    <name type="scientific">Methanobrevibacter millerae</name>
    <dbReference type="NCBI Taxonomy" id="230361"/>
    <lineage>
        <taxon>Archaea</taxon>
        <taxon>Methanobacteriati</taxon>
        <taxon>Methanobacteriota</taxon>
        <taxon>Methanomada group</taxon>
        <taxon>Methanobacteria</taxon>
        <taxon>Methanobacteriales</taxon>
        <taxon>Methanobacteriaceae</taxon>
        <taxon>Methanobrevibacter</taxon>
    </lineage>
</organism>
<feature type="domain" description="4Fe-4S ferredoxin-type" evidence="1">
    <location>
        <begin position="287"/>
        <end position="316"/>
    </location>
</feature>
<protein>
    <submittedName>
        <fullName evidence="2">4Fe-4S dicluster domain-containing protein</fullName>
    </submittedName>
</protein>
<feature type="domain" description="4Fe-4S ferredoxin-type" evidence="1">
    <location>
        <begin position="256"/>
        <end position="285"/>
    </location>
</feature>
<accession>A0A8T3VSB0</accession>
<dbReference type="Pfam" id="PF13237">
    <property type="entry name" value="Fer4_10"/>
    <property type="match status" value="1"/>
</dbReference>
<dbReference type="Proteomes" id="UP000713479">
    <property type="component" value="Unassembled WGS sequence"/>
</dbReference>